<keyword evidence="1" id="KW-0812">Transmembrane</keyword>
<proteinExistence type="predicted"/>
<evidence type="ECO:0000313" key="2">
    <source>
        <dbReference type="EMBL" id="MEK8034686.1"/>
    </source>
</evidence>
<evidence type="ECO:0000256" key="1">
    <source>
        <dbReference type="SAM" id="Phobius"/>
    </source>
</evidence>
<evidence type="ECO:0000313" key="3">
    <source>
        <dbReference type="Proteomes" id="UP001371218"/>
    </source>
</evidence>
<dbReference type="Proteomes" id="UP001371218">
    <property type="component" value="Unassembled WGS sequence"/>
</dbReference>
<dbReference type="RefSeq" id="WP_341429115.1">
    <property type="nucleotide sequence ID" value="NZ_JBBUTG010000033.1"/>
</dbReference>
<sequence>MLSAAPMSGGLTEALVAWLLRLAAVAVLAALQACVVVPRTTEVYDPDCRVMARTMDLEAVQIAAIRGCTDRSCGALLAAAGATAAASAVISGSIVIVGNVVYWFEKQGRCQRDTPP</sequence>
<gene>
    <name evidence="2" type="ORF">AACH06_28040</name>
</gene>
<reference evidence="2 3" key="1">
    <citation type="submission" date="2024-04" db="EMBL/GenBank/DDBJ databases">
        <title>Novel species of the genus Ideonella isolated from streams.</title>
        <authorList>
            <person name="Lu H."/>
        </authorList>
    </citation>
    <scope>NUCLEOTIDE SEQUENCE [LARGE SCALE GENOMIC DNA]</scope>
    <source>
        <strain evidence="2 3">DXS29W</strain>
    </source>
</reference>
<keyword evidence="3" id="KW-1185">Reference proteome</keyword>
<feature type="transmembrane region" description="Helical" evidence="1">
    <location>
        <begin position="76"/>
        <end position="104"/>
    </location>
</feature>
<keyword evidence="1" id="KW-0472">Membrane</keyword>
<name>A0ABU9BXQ9_9BURK</name>
<keyword evidence="1" id="KW-1133">Transmembrane helix</keyword>
<comment type="caution">
    <text evidence="2">The sequence shown here is derived from an EMBL/GenBank/DDBJ whole genome shotgun (WGS) entry which is preliminary data.</text>
</comment>
<protein>
    <submittedName>
        <fullName evidence="2">Uncharacterized protein</fullName>
    </submittedName>
</protein>
<accession>A0ABU9BXQ9</accession>
<organism evidence="2 3">
    <name type="scientific">Ideonella lacteola</name>
    <dbReference type="NCBI Taxonomy" id="2984193"/>
    <lineage>
        <taxon>Bacteria</taxon>
        <taxon>Pseudomonadati</taxon>
        <taxon>Pseudomonadota</taxon>
        <taxon>Betaproteobacteria</taxon>
        <taxon>Burkholderiales</taxon>
        <taxon>Sphaerotilaceae</taxon>
        <taxon>Ideonella</taxon>
    </lineage>
</organism>
<dbReference type="EMBL" id="JBBUTG010000033">
    <property type="protein sequence ID" value="MEK8034686.1"/>
    <property type="molecule type" value="Genomic_DNA"/>
</dbReference>